<sequence length="139" mass="13967">MGGGDDVNSGEELEELEDIDELSSLSDSESGISITVLVAELFGFGAADPDSRPTGGDFLGRPRPLLGDSWVEIGSTGCFELSDAALDFGFLGALRGFGGEDGGCPDGGGTCSCSTVGVGVGLFLGRPRGRLGLGGFSVV</sequence>
<evidence type="ECO:0000256" key="1">
    <source>
        <dbReference type="SAM" id="MobiDB-lite"/>
    </source>
</evidence>
<feature type="compositionally biased region" description="Acidic residues" evidence="1">
    <location>
        <begin position="8"/>
        <end position="21"/>
    </location>
</feature>
<organism evidence="2 3">
    <name type="scientific">Bionectria ochroleuca</name>
    <name type="common">Gliocladium roseum</name>
    <dbReference type="NCBI Taxonomy" id="29856"/>
    <lineage>
        <taxon>Eukaryota</taxon>
        <taxon>Fungi</taxon>
        <taxon>Dikarya</taxon>
        <taxon>Ascomycota</taxon>
        <taxon>Pezizomycotina</taxon>
        <taxon>Sordariomycetes</taxon>
        <taxon>Hypocreomycetidae</taxon>
        <taxon>Hypocreales</taxon>
        <taxon>Bionectriaceae</taxon>
        <taxon>Clonostachys</taxon>
    </lineage>
</organism>
<dbReference type="AlphaFoldDB" id="A0A8H7N7Z8"/>
<evidence type="ECO:0000313" key="2">
    <source>
        <dbReference type="EMBL" id="KAF9750784.1"/>
    </source>
</evidence>
<evidence type="ECO:0000313" key="3">
    <source>
        <dbReference type="Proteomes" id="UP000616885"/>
    </source>
</evidence>
<comment type="caution">
    <text evidence="2">The sequence shown here is derived from an EMBL/GenBank/DDBJ whole genome shotgun (WGS) entry which is preliminary data.</text>
</comment>
<reference evidence="2" key="1">
    <citation type="submission" date="2020-10" db="EMBL/GenBank/DDBJ databases">
        <title>High-Quality Genome Resource of Clonostachys rosea strain S41 by Oxford Nanopore Long-Read Sequencing.</title>
        <authorList>
            <person name="Wang H."/>
        </authorList>
    </citation>
    <scope>NUCLEOTIDE SEQUENCE</scope>
    <source>
        <strain evidence="2">S41</strain>
    </source>
</reference>
<name>A0A8H7N7Z8_BIOOC</name>
<dbReference type="Proteomes" id="UP000616885">
    <property type="component" value="Unassembled WGS sequence"/>
</dbReference>
<protein>
    <submittedName>
        <fullName evidence="2">Uncharacterized protein</fullName>
    </submittedName>
</protein>
<proteinExistence type="predicted"/>
<dbReference type="EMBL" id="JADCTT010000006">
    <property type="protein sequence ID" value="KAF9750784.1"/>
    <property type="molecule type" value="Genomic_DNA"/>
</dbReference>
<gene>
    <name evidence="2" type="ORF">IM811_015004</name>
</gene>
<accession>A0A8H7N7Z8</accession>
<feature type="region of interest" description="Disordered" evidence="1">
    <location>
        <begin position="1"/>
        <end position="27"/>
    </location>
</feature>